<dbReference type="PROSITE" id="PS51747">
    <property type="entry name" value="CYT_DCMP_DEAMINASES_2"/>
    <property type="match status" value="1"/>
</dbReference>
<dbReference type="GO" id="GO:0016814">
    <property type="term" value="F:hydrolase activity, acting on carbon-nitrogen (but not peptide) bonds, in cyclic amidines"/>
    <property type="evidence" value="ECO:0007669"/>
    <property type="project" value="UniProtKB-ARBA"/>
</dbReference>
<name>A0A9W6SVJ3_CANBO</name>
<dbReference type="GO" id="GO:0006139">
    <property type="term" value="P:nucleobase-containing compound metabolic process"/>
    <property type="evidence" value="ECO:0007669"/>
    <property type="project" value="UniProtKB-ARBA"/>
</dbReference>
<keyword evidence="3" id="KW-1185">Reference proteome</keyword>
<organism evidence="2 3">
    <name type="scientific">Candida boidinii</name>
    <name type="common">Yeast</name>
    <dbReference type="NCBI Taxonomy" id="5477"/>
    <lineage>
        <taxon>Eukaryota</taxon>
        <taxon>Fungi</taxon>
        <taxon>Dikarya</taxon>
        <taxon>Ascomycota</taxon>
        <taxon>Saccharomycotina</taxon>
        <taxon>Pichiomycetes</taxon>
        <taxon>Pichiales</taxon>
        <taxon>Pichiaceae</taxon>
        <taxon>Ogataea</taxon>
        <taxon>Ogataea/Candida clade</taxon>
    </lineage>
</organism>
<dbReference type="Pfam" id="PF00383">
    <property type="entry name" value="dCMP_cyt_deam_1"/>
    <property type="match status" value="1"/>
</dbReference>
<sequence>MAAKTAYPPVMAPSYTSYKMEESADRTLTSDLIIKNLRLAVKIANRAKANGRHPFGCILVGPDNEEVLFSQGNIDTLNHAESTLCRVAWSNLTPEFLSRCTLYTNFEPCAMCAGSIYWANIGRVVYGLPESRLLELTGSNFENPTMSLSCRTVLGSGQKNIEILGPFFDLEDEILFDHREFW</sequence>
<feature type="domain" description="CMP/dCMP-type deaminase" evidence="1">
    <location>
        <begin position="31"/>
        <end position="140"/>
    </location>
</feature>
<dbReference type="InterPro" id="IPR002125">
    <property type="entry name" value="CMP_dCMP_dom"/>
</dbReference>
<dbReference type="Gene3D" id="3.40.140.10">
    <property type="entry name" value="Cytidine Deaminase, domain 2"/>
    <property type="match status" value="1"/>
</dbReference>
<dbReference type="PANTHER" id="PTHR11079">
    <property type="entry name" value="CYTOSINE DEAMINASE FAMILY MEMBER"/>
    <property type="match status" value="1"/>
</dbReference>
<dbReference type="SUPFAM" id="SSF53927">
    <property type="entry name" value="Cytidine deaminase-like"/>
    <property type="match status" value="1"/>
</dbReference>
<dbReference type="GO" id="GO:0019239">
    <property type="term" value="F:deaminase activity"/>
    <property type="evidence" value="ECO:0007669"/>
    <property type="project" value="UniProtKB-ARBA"/>
</dbReference>
<accession>A0A9W6SVJ3</accession>
<reference evidence="2" key="1">
    <citation type="submission" date="2023-04" db="EMBL/GenBank/DDBJ databases">
        <title>Candida boidinii NBRC 10035.</title>
        <authorList>
            <person name="Ichikawa N."/>
            <person name="Sato H."/>
            <person name="Tonouchi N."/>
        </authorList>
    </citation>
    <scope>NUCLEOTIDE SEQUENCE</scope>
    <source>
        <strain evidence="2">NBRC 10035</strain>
    </source>
</reference>
<dbReference type="CDD" id="cd01285">
    <property type="entry name" value="nucleoside_deaminase"/>
    <property type="match status" value="1"/>
</dbReference>
<evidence type="ECO:0000259" key="1">
    <source>
        <dbReference type="PROSITE" id="PS51747"/>
    </source>
</evidence>
<protein>
    <submittedName>
        <fullName evidence="2">Unnamed protein product</fullName>
    </submittedName>
</protein>
<comment type="caution">
    <text evidence="2">The sequence shown here is derived from an EMBL/GenBank/DDBJ whole genome shotgun (WGS) entry which is preliminary data.</text>
</comment>
<dbReference type="InterPro" id="IPR016193">
    <property type="entry name" value="Cytidine_deaminase-like"/>
</dbReference>
<gene>
    <name evidence="2" type="ORF">Cboi02_000052500</name>
</gene>
<dbReference type="EMBL" id="BSXN01000098">
    <property type="protein sequence ID" value="GME67094.1"/>
    <property type="molecule type" value="Genomic_DNA"/>
</dbReference>
<evidence type="ECO:0000313" key="2">
    <source>
        <dbReference type="EMBL" id="GME67094.1"/>
    </source>
</evidence>
<dbReference type="PANTHER" id="PTHR11079:SF162">
    <property type="entry name" value="RIBOFLAVIN BIOSYNTHESIS PROTEIN PYRD, CHLOROPLASTIC"/>
    <property type="match status" value="1"/>
</dbReference>
<evidence type="ECO:0000313" key="3">
    <source>
        <dbReference type="Proteomes" id="UP001165120"/>
    </source>
</evidence>
<dbReference type="AlphaFoldDB" id="A0A9W6SVJ3"/>
<dbReference type="Proteomes" id="UP001165120">
    <property type="component" value="Unassembled WGS sequence"/>
</dbReference>
<proteinExistence type="predicted"/>